<dbReference type="PANTHER" id="PTHR46599:SF3">
    <property type="entry name" value="PIGGYBAC TRANSPOSABLE ELEMENT-DERIVED PROTEIN 4"/>
    <property type="match status" value="1"/>
</dbReference>
<dbReference type="AlphaFoldDB" id="A0AAW1IXD5"/>
<name>A0AAW1IXD5_POPJA</name>
<gene>
    <name evidence="2" type="ORF">QE152_g33255</name>
</gene>
<feature type="domain" description="PiggyBac transposable element-derived protein" evidence="1">
    <location>
        <begin position="4"/>
        <end position="113"/>
    </location>
</feature>
<keyword evidence="3" id="KW-1185">Reference proteome</keyword>
<accession>A0AAW1IXD5</accession>
<feature type="domain" description="PiggyBac transposable element-derived protein" evidence="1">
    <location>
        <begin position="114"/>
        <end position="235"/>
    </location>
</feature>
<sequence length="239" mass="27544">MIANENATKGEEWFPVTSDELQAYFALCIIMSQVKKSSIDMGLVKPSCCSNTNILKTYAPNRAVVATPIFSKPMPRKRFLAISHFLHFTGNKTMNKDDKLNKIRNVIDYFTGNKTMNKDDKLNKIRNVIDYLNEKFLQLYTPNESVAIYESLMKFRGRLSDVQFIASKRVRFGIKFYKLCESKSGYCSQFRIYVGSEIVNNKKTPVSQHVMMKLAESILGKGYTLYLDNWYSSPHCLIF</sequence>
<protein>
    <submittedName>
        <fullName evidence="2">Transposase IS4</fullName>
    </submittedName>
</protein>
<evidence type="ECO:0000259" key="1">
    <source>
        <dbReference type="Pfam" id="PF13843"/>
    </source>
</evidence>
<organism evidence="2 3">
    <name type="scientific">Popillia japonica</name>
    <name type="common">Japanese beetle</name>
    <dbReference type="NCBI Taxonomy" id="7064"/>
    <lineage>
        <taxon>Eukaryota</taxon>
        <taxon>Metazoa</taxon>
        <taxon>Ecdysozoa</taxon>
        <taxon>Arthropoda</taxon>
        <taxon>Hexapoda</taxon>
        <taxon>Insecta</taxon>
        <taxon>Pterygota</taxon>
        <taxon>Neoptera</taxon>
        <taxon>Endopterygota</taxon>
        <taxon>Coleoptera</taxon>
        <taxon>Polyphaga</taxon>
        <taxon>Scarabaeiformia</taxon>
        <taxon>Scarabaeidae</taxon>
        <taxon>Rutelinae</taxon>
        <taxon>Popillia</taxon>
    </lineage>
</organism>
<proteinExistence type="predicted"/>
<dbReference type="Pfam" id="PF13843">
    <property type="entry name" value="DDE_Tnp_1_7"/>
    <property type="match status" value="2"/>
</dbReference>
<reference evidence="2 3" key="1">
    <citation type="journal article" date="2024" name="BMC Genomics">
        <title>De novo assembly and annotation of Popillia japonica's genome with initial clues to its potential as an invasive pest.</title>
        <authorList>
            <person name="Cucini C."/>
            <person name="Boschi S."/>
            <person name="Funari R."/>
            <person name="Cardaioli E."/>
            <person name="Iannotti N."/>
            <person name="Marturano G."/>
            <person name="Paoli F."/>
            <person name="Bruttini M."/>
            <person name="Carapelli A."/>
            <person name="Frati F."/>
            <person name="Nardi F."/>
        </authorList>
    </citation>
    <scope>NUCLEOTIDE SEQUENCE [LARGE SCALE GENOMIC DNA]</scope>
    <source>
        <strain evidence="2">DMR45628</strain>
    </source>
</reference>
<dbReference type="Proteomes" id="UP001458880">
    <property type="component" value="Unassembled WGS sequence"/>
</dbReference>
<dbReference type="EMBL" id="JASPKY010000500">
    <property type="protein sequence ID" value="KAK9694838.1"/>
    <property type="molecule type" value="Genomic_DNA"/>
</dbReference>
<evidence type="ECO:0000313" key="3">
    <source>
        <dbReference type="Proteomes" id="UP001458880"/>
    </source>
</evidence>
<comment type="caution">
    <text evidence="2">The sequence shown here is derived from an EMBL/GenBank/DDBJ whole genome shotgun (WGS) entry which is preliminary data.</text>
</comment>
<dbReference type="PANTHER" id="PTHR46599">
    <property type="entry name" value="PIGGYBAC TRANSPOSABLE ELEMENT-DERIVED PROTEIN 4"/>
    <property type="match status" value="1"/>
</dbReference>
<dbReference type="InterPro" id="IPR029526">
    <property type="entry name" value="PGBD"/>
</dbReference>
<evidence type="ECO:0000313" key="2">
    <source>
        <dbReference type="EMBL" id="KAK9694838.1"/>
    </source>
</evidence>